<sequence length="136" mass="15026">MPLTTRTSLWLRPAQVEVEQADSLYQIRKERGGISGLKNGSFFVLKNIDLKEIKNLTYRYAVSEPGVQIEVHTGSPGGPLLSTLSYTPSESADAYAEASTPVKTSSGIHDLYFVFVRKEDNASKNSGALDWVRFGR</sequence>
<gene>
    <name evidence="3" type="ORF">GBK04_10660</name>
</gene>
<dbReference type="Gene3D" id="2.60.120.260">
    <property type="entry name" value="Galactose-binding domain-like"/>
    <property type="match status" value="1"/>
</dbReference>
<accession>A0A7C9BC31</accession>
<evidence type="ECO:0000259" key="2">
    <source>
        <dbReference type="SMART" id="SM00606"/>
    </source>
</evidence>
<dbReference type="InterPro" id="IPR006584">
    <property type="entry name" value="Cellulose-bd_IV"/>
</dbReference>
<dbReference type="Proteomes" id="UP000479293">
    <property type="component" value="Unassembled WGS sequence"/>
</dbReference>
<dbReference type="RefSeq" id="WP_152759511.1">
    <property type="nucleotide sequence ID" value="NZ_WHLY01000002.1"/>
</dbReference>
<dbReference type="EMBL" id="WHLY01000002">
    <property type="protein sequence ID" value="MPR33816.1"/>
    <property type="molecule type" value="Genomic_DNA"/>
</dbReference>
<dbReference type="SUPFAM" id="SSF49785">
    <property type="entry name" value="Galactose-binding domain-like"/>
    <property type="match status" value="1"/>
</dbReference>
<name>A0A7C9BC31_9BACT</name>
<evidence type="ECO:0000256" key="1">
    <source>
        <dbReference type="ARBA" id="ARBA00022729"/>
    </source>
</evidence>
<dbReference type="AlphaFoldDB" id="A0A7C9BC31"/>
<organism evidence="3 4">
    <name type="scientific">Salmonirosea aquatica</name>
    <dbReference type="NCBI Taxonomy" id="2654236"/>
    <lineage>
        <taxon>Bacteria</taxon>
        <taxon>Pseudomonadati</taxon>
        <taxon>Bacteroidota</taxon>
        <taxon>Cytophagia</taxon>
        <taxon>Cytophagales</taxon>
        <taxon>Spirosomataceae</taxon>
        <taxon>Salmonirosea</taxon>
    </lineage>
</organism>
<keyword evidence="1" id="KW-0732">Signal</keyword>
<dbReference type="Pfam" id="PF03422">
    <property type="entry name" value="CBM_6"/>
    <property type="match status" value="1"/>
</dbReference>
<proteinExistence type="predicted"/>
<protein>
    <submittedName>
        <fullName evidence="3">Carbohydrate-binding protein</fullName>
    </submittedName>
</protein>
<dbReference type="InterPro" id="IPR005084">
    <property type="entry name" value="CBM6"/>
</dbReference>
<evidence type="ECO:0000313" key="4">
    <source>
        <dbReference type="Proteomes" id="UP000479293"/>
    </source>
</evidence>
<feature type="domain" description="Cellulose binding type IV" evidence="2">
    <location>
        <begin position="9"/>
        <end position="136"/>
    </location>
</feature>
<dbReference type="GO" id="GO:0030246">
    <property type="term" value="F:carbohydrate binding"/>
    <property type="evidence" value="ECO:0007669"/>
    <property type="project" value="InterPro"/>
</dbReference>
<evidence type="ECO:0000313" key="3">
    <source>
        <dbReference type="EMBL" id="MPR33816.1"/>
    </source>
</evidence>
<dbReference type="CDD" id="cd04084">
    <property type="entry name" value="CBM6_xylanase-like"/>
    <property type="match status" value="1"/>
</dbReference>
<reference evidence="3 4" key="1">
    <citation type="submission" date="2019-10" db="EMBL/GenBank/DDBJ databases">
        <title>Draft Genome Sequence of Cytophagaceae sp. SJW1-29.</title>
        <authorList>
            <person name="Choi A."/>
        </authorList>
    </citation>
    <scope>NUCLEOTIDE SEQUENCE [LARGE SCALE GENOMIC DNA]</scope>
    <source>
        <strain evidence="3 4">SJW1-29</strain>
    </source>
</reference>
<dbReference type="InterPro" id="IPR008979">
    <property type="entry name" value="Galactose-bd-like_sf"/>
</dbReference>
<comment type="caution">
    <text evidence="3">The sequence shown here is derived from an EMBL/GenBank/DDBJ whole genome shotgun (WGS) entry which is preliminary data.</text>
</comment>
<keyword evidence="4" id="KW-1185">Reference proteome</keyword>
<dbReference type="SMART" id="SM00606">
    <property type="entry name" value="CBD_IV"/>
    <property type="match status" value="1"/>
</dbReference>